<sequence>MKKCTLGSLKDLKKCNNNNIDCDNHPFDEDHGIADRKEKGCPQEGFYTAVGKDKCPQNGNAHQKQQNNGKKCCGKGGSRYSKKKIEEDDHIEEPRFEEFDEEICRDPYCRIHKRSHGVTPVSDRPPMYWDCPPPFRNDYGDFFDM</sequence>
<name>A0AAV3QRL1_LITER</name>
<keyword evidence="3" id="KW-1185">Reference proteome</keyword>
<evidence type="ECO:0000313" key="2">
    <source>
        <dbReference type="EMBL" id="GAA0165836.1"/>
    </source>
</evidence>
<evidence type="ECO:0000256" key="1">
    <source>
        <dbReference type="SAM" id="MobiDB-lite"/>
    </source>
</evidence>
<dbReference type="AlphaFoldDB" id="A0AAV3QRL1"/>
<dbReference type="Proteomes" id="UP001454036">
    <property type="component" value="Unassembled WGS sequence"/>
</dbReference>
<feature type="region of interest" description="Disordered" evidence="1">
    <location>
        <begin position="55"/>
        <end position="86"/>
    </location>
</feature>
<accession>A0AAV3QRL1</accession>
<proteinExistence type="predicted"/>
<dbReference type="EMBL" id="BAABME010022450">
    <property type="protein sequence ID" value="GAA0165836.1"/>
    <property type="molecule type" value="Genomic_DNA"/>
</dbReference>
<organism evidence="2 3">
    <name type="scientific">Lithospermum erythrorhizon</name>
    <name type="common">Purple gromwell</name>
    <name type="synonym">Lithospermum officinale var. erythrorhizon</name>
    <dbReference type="NCBI Taxonomy" id="34254"/>
    <lineage>
        <taxon>Eukaryota</taxon>
        <taxon>Viridiplantae</taxon>
        <taxon>Streptophyta</taxon>
        <taxon>Embryophyta</taxon>
        <taxon>Tracheophyta</taxon>
        <taxon>Spermatophyta</taxon>
        <taxon>Magnoliopsida</taxon>
        <taxon>eudicotyledons</taxon>
        <taxon>Gunneridae</taxon>
        <taxon>Pentapetalae</taxon>
        <taxon>asterids</taxon>
        <taxon>lamiids</taxon>
        <taxon>Boraginales</taxon>
        <taxon>Boraginaceae</taxon>
        <taxon>Boraginoideae</taxon>
        <taxon>Lithospermeae</taxon>
        <taxon>Lithospermum</taxon>
    </lineage>
</organism>
<reference evidence="2 3" key="1">
    <citation type="submission" date="2024-01" db="EMBL/GenBank/DDBJ databases">
        <title>The complete chloroplast genome sequence of Lithospermum erythrorhizon: insights into the phylogenetic relationship among Boraginaceae species and the maternal lineages of purple gromwells.</title>
        <authorList>
            <person name="Okada T."/>
            <person name="Watanabe K."/>
        </authorList>
    </citation>
    <scope>NUCLEOTIDE SEQUENCE [LARGE SCALE GENOMIC DNA]</scope>
</reference>
<gene>
    <name evidence="2" type="ORF">LIER_40071</name>
</gene>
<evidence type="ECO:0000313" key="3">
    <source>
        <dbReference type="Proteomes" id="UP001454036"/>
    </source>
</evidence>
<comment type="caution">
    <text evidence="2">The sequence shown here is derived from an EMBL/GenBank/DDBJ whole genome shotgun (WGS) entry which is preliminary data.</text>
</comment>
<protein>
    <submittedName>
        <fullName evidence="2">Uncharacterized protein</fullName>
    </submittedName>
</protein>